<dbReference type="EMBL" id="PTJO01000004">
    <property type="protein sequence ID" value="RNE48852.1"/>
    <property type="molecule type" value="Genomic_DNA"/>
</dbReference>
<protein>
    <recommendedName>
        <fullName evidence="1">ESAT-6-like protein</fullName>
    </recommendedName>
</protein>
<dbReference type="Pfam" id="PF06013">
    <property type="entry name" value="WXG100"/>
    <property type="match status" value="1"/>
</dbReference>
<name>A0A3M8K8I1_9CORY</name>
<evidence type="ECO:0000256" key="1">
    <source>
        <dbReference type="RuleBase" id="RU362001"/>
    </source>
</evidence>
<dbReference type="OrthoDB" id="3387628at2"/>
<dbReference type="Proteomes" id="UP000266975">
    <property type="component" value="Unassembled WGS sequence"/>
</dbReference>
<comment type="similarity">
    <text evidence="1">Belongs to the WXG100 family.</text>
</comment>
<accession>A0A3M8K8I1</accession>
<evidence type="ECO:0000313" key="2">
    <source>
        <dbReference type="EMBL" id="RNE48852.1"/>
    </source>
</evidence>
<gene>
    <name evidence="2" type="ORF">C5L39_06030</name>
</gene>
<dbReference type="RefSeq" id="WP_123047990.1">
    <property type="nucleotide sequence ID" value="NZ_PTJO01000004.1"/>
</dbReference>
<proteinExistence type="inferred from homology"/>
<keyword evidence="3" id="KW-1185">Reference proteome</keyword>
<comment type="caution">
    <text evidence="2">The sequence shown here is derived from an EMBL/GenBank/DDBJ whole genome shotgun (WGS) entry which is preliminary data.</text>
</comment>
<dbReference type="Gene3D" id="1.10.287.1060">
    <property type="entry name" value="ESAT-6-like"/>
    <property type="match status" value="1"/>
</dbReference>
<dbReference type="AlphaFoldDB" id="A0A3M8K8I1"/>
<reference evidence="2 3" key="1">
    <citation type="submission" date="2018-02" db="EMBL/GenBank/DDBJ databases">
        <title>Corynebacterium alimpuense sp. nov., a marine obligate actinomycete isolated from sediments of Valparaiso bay, Chile.</title>
        <authorList>
            <person name="Claverias F."/>
            <person name="Gonzales-Siles L."/>
            <person name="Salva-Serra F."/>
            <person name="Inganaes E."/>
            <person name="Molin K."/>
            <person name="Cumsille A."/>
            <person name="Undabarrena A."/>
            <person name="Couve E."/>
            <person name="Moore E.R.B."/>
            <person name="Gomila M."/>
            <person name="Camara B."/>
        </authorList>
    </citation>
    <scope>NUCLEOTIDE SEQUENCE [LARGE SCALE GENOMIC DNA]</scope>
    <source>
        <strain evidence="2 3">CCUG 69366</strain>
    </source>
</reference>
<organism evidence="2 3">
    <name type="scientific">Corynebacterium alimapuense</name>
    <dbReference type="NCBI Taxonomy" id="1576874"/>
    <lineage>
        <taxon>Bacteria</taxon>
        <taxon>Bacillati</taxon>
        <taxon>Actinomycetota</taxon>
        <taxon>Actinomycetes</taxon>
        <taxon>Mycobacteriales</taxon>
        <taxon>Corynebacteriaceae</taxon>
        <taxon>Corynebacterium</taxon>
    </lineage>
</organism>
<dbReference type="NCBIfam" id="TIGR03930">
    <property type="entry name" value="WXG100_ESAT6"/>
    <property type="match status" value="1"/>
</dbReference>
<dbReference type="InterPro" id="IPR010310">
    <property type="entry name" value="T7SS_ESAT-6-like"/>
</dbReference>
<evidence type="ECO:0000313" key="3">
    <source>
        <dbReference type="Proteomes" id="UP000266975"/>
    </source>
</evidence>
<dbReference type="InterPro" id="IPR036689">
    <property type="entry name" value="ESAT-6-like_sf"/>
</dbReference>
<sequence>MDAIKYQFGAIESAAADINATSGRINSLLADLKSQIQPMVATWEGDSAAAYQQAQAKWDNSAAELNTILSTIARTVAQGNDRMSDVNRMAAASWG</sequence>
<dbReference type="SUPFAM" id="SSF140453">
    <property type="entry name" value="EsxAB dimer-like"/>
    <property type="match status" value="1"/>
</dbReference>